<dbReference type="InterPro" id="IPR036397">
    <property type="entry name" value="RNaseH_sf"/>
</dbReference>
<evidence type="ECO:0000313" key="2">
    <source>
        <dbReference type="Proteomes" id="UP000078542"/>
    </source>
</evidence>
<name>A0A195C7K7_9HYME</name>
<evidence type="ECO:0000313" key="1">
    <source>
        <dbReference type="EMBL" id="KYM96625.1"/>
    </source>
</evidence>
<protein>
    <recommendedName>
        <fullName evidence="3">Tc1-like transposase DDE domain-containing protein</fullName>
    </recommendedName>
</protein>
<reference evidence="1 2" key="1">
    <citation type="submission" date="2016-03" db="EMBL/GenBank/DDBJ databases">
        <title>Cyphomyrmex costatus WGS genome.</title>
        <authorList>
            <person name="Nygaard S."/>
            <person name="Hu H."/>
            <person name="Boomsma J."/>
            <person name="Zhang G."/>
        </authorList>
    </citation>
    <scope>NUCLEOTIDE SEQUENCE [LARGE SCALE GENOMIC DNA]</scope>
    <source>
        <strain evidence="1">MS0001</strain>
        <tissue evidence="1">Whole body</tissue>
    </source>
</reference>
<organism evidence="1 2">
    <name type="scientific">Cyphomyrmex costatus</name>
    <dbReference type="NCBI Taxonomy" id="456900"/>
    <lineage>
        <taxon>Eukaryota</taxon>
        <taxon>Metazoa</taxon>
        <taxon>Ecdysozoa</taxon>
        <taxon>Arthropoda</taxon>
        <taxon>Hexapoda</taxon>
        <taxon>Insecta</taxon>
        <taxon>Pterygota</taxon>
        <taxon>Neoptera</taxon>
        <taxon>Endopterygota</taxon>
        <taxon>Hymenoptera</taxon>
        <taxon>Apocrita</taxon>
        <taxon>Aculeata</taxon>
        <taxon>Formicoidea</taxon>
        <taxon>Formicidae</taxon>
        <taxon>Myrmicinae</taxon>
        <taxon>Cyphomyrmex</taxon>
    </lineage>
</organism>
<dbReference type="GO" id="GO:0003676">
    <property type="term" value="F:nucleic acid binding"/>
    <property type="evidence" value="ECO:0007669"/>
    <property type="project" value="InterPro"/>
</dbReference>
<dbReference type="AlphaFoldDB" id="A0A195C7K7"/>
<proteinExistence type="predicted"/>
<dbReference type="Proteomes" id="UP000078542">
    <property type="component" value="Unassembled WGS sequence"/>
</dbReference>
<accession>A0A195C7K7</accession>
<sequence length="114" mass="13634">MWFMHDGAPAHFSRVARDYLNRNYSHRWIGRGGPVAWPPRSPDMNPLDFYLWGHVKSIVYTNAPNNIVDLRHRIIRAFQEIRTDPHVFQRVRNSFDRRIRACIRAEDGHFEHLI</sequence>
<evidence type="ECO:0008006" key="3">
    <source>
        <dbReference type="Google" id="ProtNLM"/>
    </source>
</evidence>
<gene>
    <name evidence="1" type="ORF">ALC62_12672</name>
</gene>
<dbReference type="EMBL" id="KQ978164">
    <property type="protein sequence ID" value="KYM96625.1"/>
    <property type="molecule type" value="Genomic_DNA"/>
</dbReference>
<dbReference type="Gene3D" id="3.30.420.10">
    <property type="entry name" value="Ribonuclease H-like superfamily/Ribonuclease H"/>
    <property type="match status" value="1"/>
</dbReference>
<dbReference type="STRING" id="456900.A0A195C7K7"/>
<dbReference type="PANTHER" id="PTHR47326:SF1">
    <property type="entry name" value="HTH PSQ-TYPE DOMAIN-CONTAINING PROTEIN"/>
    <property type="match status" value="1"/>
</dbReference>
<dbReference type="PANTHER" id="PTHR47326">
    <property type="entry name" value="TRANSPOSABLE ELEMENT TC3 TRANSPOSASE-LIKE PROTEIN"/>
    <property type="match status" value="1"/>
</dbReference>
<keyword evidence="2" id="KW-1185">Reference proteome</keyword>